<organism evidence="9 10">
    <name type="scientific">Phialemonium atrogriseum</name>
    <dbReference type="NCBI Taxonomy" id="1093897"/>
    <lineage>
        <taxon>Eukaryota</taxon>
        <taxon>Fungi</taxon>
        <taxon>Dikarya</taxon>
        <taxon>Ascomycota</taxon>
        <taxon>Pezizomycotina</taxon>
        <taxon>Sordariomycetes</taxon>
        <taxon>Sordariomycetidae</taxon>
        <taxon>Cephalothecales</taxon>
        <taxon>Cephalothecaceae</taxon>
        <taxon>Phialemonium</taxon>
    </lineage>
</organism>
<dbReference type="GO" id="GO:0005737">
    <property type="term" value="C:cytoplasm"/>
    <property type="evidence" value="ECO:0007669"/>
    <property type="project" value="TreeGrafter"/>
</dbReference>
<dbReference type="SMART" id="SM00905">
    <property type="entry name" value="FolB"/>
    <property type="match status" value="1"/>
</dbReference>
<evidence type="ECO:0000313" key="9">
    <source>
        <dbReference type="EMBL" id="KAK1769860.1"/>
    </source>
</evidence>
<evidence type="ECO:0000259" key="8">
    <source>
        <dbReference type="SMART" id="SM00905"/>
    </source>
</evidence>
<comment type="pathway">
    <text evidence="2">Cofactor biosynthesis; tetrahydrofolate biosynthesis; 2-amino-4-hydroxy-6-hydroxymethyl-7,8-dihydropteridine diphosphate from 7,8-dihydroneopterin triphosphate: step 3/4.</text>
</comment>
<sequence>MDPPHITAWAAKSLAGEPVSVVRVRNLQAVISAGHDAWGRSGKAQPLLVSAELSFRRPFARASAEDRVAADTVHYGTLSKAILRGLEPFGGPAPEKPLASLRAVLDGVWHCLTGQDVQGESRGKGGEGEDAKAFLDLSMLRFMSLTLTLPKASLLGQGVSLTASSVFGLQGAVPFVEGYATTLRLHGLRVPTLVGVNSNERNAKQVVVADIELDKVCPYGDVYTAIEDLAVKTMEESSFETLEALGSRLASKILGSFRPLTQNDHFEAPLDWQVRISLEKPTAVPFADCPAVEIVVREND</sequence>
<dbReference type="GO" id="GO:0004150">
    <property type="term" value="F:dihydroneopterin aldolase activity"/>
    <property type="evidence" value="ECO:0007669"/>
    <property type="project" value="UniProtKB-EC"/>
</dbReference>
<dbReference type="InterPro" id="IPR043133">
    <property type="entry name" value="GTP-CH-I_C/QueF"/>
</dbReference>
<keyword evidence="6" id="KW-0456">Lyase</keyword>
<dbReference type="EMBL" id="MU839001">
    <property type="protein sequence ID" value="KAK1769860.1"/>
    <property type="molecule type" value="Genomic_DNA"/>
</dbReference>
<dbReference type="AlphaFoldDB" id="A0AAJ0FR79"/>
<dbReference type="EC" id="4.1.2.25" evidence="4"/>
<dbReference type="GeneID" id="85310331"/>
<keyword evidence="5" id="KW-0289">Folate biosynthesis</keyword>
<evidence type="ECO:0000256" key="2">
    <source>
        <dbReference type="ARBA" id="ARBA00005013"/>
    </source>
</evidence>
<proteinExistence type="inferred from homology"/>
<evidence type="ECO:0000256" key="7">
    <source>
        <dbReference type="ARBA" id="ARBA00032903"/>
    </source>
</evidence>
<comment type="similarity">
    <text evidence="3">Belongs to the DHNA family.</text>
</comment>
<evidence type="ECO:0000256" key="5">
    <source>
        <dbReference type="ARBA" id="ARBA00022909"/>
    </source>
</evidence>
<dbReference type="Pfam" id="PF02152">
    <property type="entry name" value="FolB"/>
    <property type="match status" value="1"/>
</dbReference>
<dbReference type="GO" id="GO:0046656">
    <property type="term" value="P:folic acid biosynthetic process"/>
    <property type="evidence" value="ECO:0007669"/>
    <property type="project" value="UniProtKB-KW"/>
</dbReference>
<dbReference type="PANTHER" id="PTHR42844">
    <property type="entry name" value="DIHYDRONEOPTERIN ALDOLASE 1-RELATED"/>
    <property type="match status" value="1"/>
</dbReference>
<keyword evidence="10" id="KW-1185">Reference proteome</keyword>
<evidence type="ECO:0000313" key="10">
    <source>
        <dbReference type="Proteomes" id="UP001244011"/>
    </source>
</evidence>
<protein>
    <recommendedName>
        <fullName evidence="4">dihydroneopterin aldolase</fullName>
        <ecNumber evidence="4">4.1.2.25</ecNumber>
    </recommendedName>
    <alternativeName>
        <fullName evidence="7">7,8-dihydroneopterin aldolase</fullName>
    </alternativeName>
</protein>
<reference evidence="9" key="1">
    <citation type="submission" date="2023-06" db="EMBL/GenBank/DDBJ databases">
        <title>Genome-scale phylogeny and comparative genomics of the fungal order Sordariales.</title>
        <authorList>
            <consortium name="Lawrence Berkeley National Laboratory"/>
            <person name="Hensen N."/>
            <person name="Bonometti L."/>
            <person name="Westerberg I."/>
            <person name="Brannstrom I.O."/>
            <person name="Guillou S."/>
            <person name="Cros-Aarteil S."/>
            <person name="Calhoun S."/>
            <person name="Haridas S."/>
            <person name="Kuo A."/>
            <person name="Mondo S."/>
            <person name="Pangilinan J."/>
            <person name="Riley R."/>
            <person name="Labutti K."/>
            <person name="Andreopoulos B."/>
            <person name="Lipzen A."/>
            <person name="Chen C."/>
            <person name="Yanf M."/>
            <person name="Daum C."/>
            <person name="Ng V."/>
            <person name="Clum A."/>
            <person name="Steindorff A."/>
            <person name="Ohm R."/>
            <person name="Martin F."/>
            <person name="Silar P."/>
            <person name="Natvig D."/>
            <person name="Lalanne C."/>
            <person name="Gautier V."/>
            <person name="Ament-Velasquez S.L."/>
            <person name="Kruys A."/>
            <person name="Hutchinson M.I."/>
            <person name="Powell A.J."/>
            <person name="Barry K."/>
            <person name="Miller A.N."/>
            <person name="Grigoriev I.V."/>
            <person name="Debuchy R."/>
            <person name="Gladieux P."/>
            <person name="Thoren M.H."/>
            <person name="Johannesson H."/>
        </authorList>
    </citation>
    <scope>NUCLEOTIDE SEQUENCE</scope>
    <source>
        <strain evidence="9">8032-3</strain>
    </source>
</reference>
<dbReference type="PANTHER" id="PTHR42844:SF1">
    <property type="entry name" value="DIHYDRONEOPTERIN ALDOLASE 1-RELATED"/>
    <property type="match status" value="1"/>
</dbReference>
<comment type="catalytic activity">
    <reaction evidence="1">
        <text>7,8-dihydroneopterin = 6-hydroxymethyl-7,8-dihydropterin + glycolaldehyde</text>
        <dbReference type="Rhea" id="RHEA:10540"/>
        <dbReference type="ChEBI" id="CHEBI:17001"/>
        <dbReference type="ChEBI" id="CHEBI:17071"/>
        <dbReference type="ChEBI" id="CHEBI:44841"/>
        <dbReference type="EC" id="4.1.2.25"/>
    </reaction>
</comment>
<evidence type="ECO:0000256" key="1">
    <source>
        <dbReference type="ARBA" id="ARBA00001353"/>
    </source>
</evidence>
<dbReference type="InterPro" id="IPR006157">
    <property type="entry name" value="FolB_dom"/>
</dbReference>
<dbReference type="InterPro" id="IPR006156">
    <property type="entry name" value="Dihydroneopterin_aldolase"/>
</dbReference>
<dbReference type="SUPFAM" id="SSF55620">
    <property type="entry name" value="Tetrahydrobiopterin biosynthesis enzymes-like"/>
    <property type="match status" value="1"/>
</dbReference>
<comment type="caution">
    <text evidence="9">The sequence shown here is derived from an EMBL/GenBank/DDBJ whole genome shotgun (WGS) entry which is preliminary data.</text>
</comment>
<feature type="domain" description="Dihydroneopterin aldolase/epimerase" evidence="8">
    <location>
        <begin position="183"/>
        <end position="296"/>
    </location>
</feature>
<evidence type="ECO:0000256" key="6">
    <source>
        <dbReference type="ARBA" id="ARBA00023239"/>
    </source>
</evidence>
<accession>A0AAJ0FR79</accession>
<evidence type="ECO:0000256" key="3">
    <source>
        <dbReference type="ARBA" id="ARBA00005708"/>
    </source>
</evidence>
<dbReference type="Proteomes" id="UP001244011">
    <property type="component" value="Unassembled WGS sequence"/>
</dbReference>
<dbReference type="RefSeq" id="XP_060286073.1">
    <property type="nucleotide sequence ID" value="XM_060427144.1"/>
</dbReference>
<dbReference type="Gene3D" id="3.30.1130.10">
    <property type="match status" value="2"/>
</dbReference>
<evidence type="ECO:0000256" key="4">
    <source>
        <dbReference type="ARBA" id="ARBA00013043"/>
    </source>
</evidence>
<name>A0AAJ0FR79_9PEZI</name>
<gene>
    <name evidence="9" type="ORF">QBC33DRAFT_529379</name>
</gene>